<dbReference type="STRING" id="56956.A0O31_00275"/>
<organism evidence="1 2">
    <name type="scientific">Thermus brockianus</name>
    <dbReference type="NCBI Taxonomy" id="56956"/>
    <lineage>
        <taxon>Bacteria</taxon>
        <taxon>Thermotogati</taxon>
        <taxon>Deinococcota</taxon>
        <taxon>Deinococci</taxon>
        <taxon>Thermales</taxon>
        <taxon>Thermaceae</taxon>
        <taxon>Thermus</taxon>
    </lineage>
</organism>
<name>A0A1J0LQD4_THEBO</name>
<dbReference type="InterPro" id="IPR036649">
    <property type="entry name" value="Pyrophosphatase_sf"/>
</dbReference>
<dbReference type="GO" id="GO:0000287">
    <property type="term" value="F:magnesium ion binding"/>
    <property type="evidence" value="ECO:0007669"/>
    <property type="project" value="InterPro"/>
</dbReference>
<gene>
    <name evidence="1" type="ORF">A0O31_00275</name>
</gene>
<evidence type="ECO:0000313" key="2">
    <source>
        <dbReference type="Proteomes" id="UP000182993"/>
    </source>
</evidence>
<dbReference type="OrthoDB" id="9798107at2"/>
<dbReference type="Gene3D" id="3.90.80.10">
    <property type="entry name" value="Inorganic pyrophosphatase"/>
    <property type="match status" value="1"/>
</dbReference>
<evidence type="ECO:0000313" key="1">
    <source>
        <dbReference type="EMBL" id="APD08494.1"/>
    </source>
</evidence>
<dbReference type="GO" id="GO:0004427">
    <property type="term" value="F:inorganic diphosphate phosphatase activity"/>
    <property type="evidence" value="ECO:0007669"/>
    <property type="project" value="InterPro"/>
</dbReference>
<dbReference type="GO" id="GO:0006796">
    <property type="term" value="P:phosphate-containing compound metabolic process"/>
    <property type="evidence" value="ECO:0007669"/>
    <property type="project" value="InterPro"/>
</dbReference>
<dbReference type="GO" id="GO:0005737">
    <property type="term" value="C:cytoplasm"/>
    <property type="evidence" value="ECO:0007669"/>
    <property type="project" value="InterPro"/>
</dbReference>
<dbReference type="Proteomes" id="UP000182993">
    <property type="component" value="Chromosome"/>
</dbReference>
<dbReference type="RefSeq" id="WP_071676351.1">
    <property type="nucleotide sequence ID" value="NZ_CP016312.1"/>
</dbReference>
<sequence>MKRLRIVVEWSKGSPLRYAFKGGRLVPVGEDAPAPVNYGLIPGLLNPADGEEVDACYLGPPLPPGTEVEGFLVGMVALSDGDHKLVLSPGLKPLDQETLAPLLAWFAPERNPTLLGPEEAWTWLRGLSEG</sequence>
<reference evidence="2" key="1">
    <citation type="submission" date="2016-06" db="EMBL/GenBank/DDBJ databases">
        <title>Whole genome sequencing of Thermus brockianus strain GE-1.</title>
        <authorList>
            <person name="Schaefers C."/>
            <person name="Blank S."/>
            <person name="Wiebusch S."/>
            <person name="Elleuche S."/>
            <person name="Antranikian G."/>
        </authorList>
    </citation>
    <scope>NUCLEOTIDE SEQUENCE [LARGE SCALE GENOMIC DNA]</scope>
    <source>
        <strain evidence="2">GE-1</strain>
    </source>
</reference>
<proteinExistence type="predicted"/>
<dbReference type="EMBL" id="CP016312">
    <property type="protein sequence ID" value="APD08494.1"/>
    <property type="molecule type" value="Genomic_DNA"/>
</dbReference>
<protein>
    <submittedName>
        <fullName evidence="1">Inorganic pyrophosphatase</fullName>
    </submittedName>
</protein>
<dbReference type="SUPFAM" id="SSF50324">
    <property type="entry name" value="Inorganic pyrophosphatase"/>
    <property type="match status" value="1"/>
</dbReference>
<accession>A0A1J0LQD4</accession>
<dbReference type="KEGG" id="tbc:A0O31_00275"/>
<dbReference type="AlphaFoldDB" id="A0A1J0LQD4"/>